<dbReference type="Proteomes" id="UP001596289">
    <property type="component" value="Unassembled WGS sequence"/>
</dbReference>
<evidence type="ECO:0000256" key="1">
    <source>
        <dbReference type="SAM" id="MobiDB-lite"/>
    </source>
</evidence>
<protein>
    <submittedName>
        <fullName evidence="3">Uncharacterized protein</fullName>
    </submittedName>
</protein>
<sequence>MTKKLYPLIFCAIAGLLAGCTANSTQETPSSSSVASSSSQQADSSESLQSSMPSLKRGTDHETPLLQQTWQFKQFVITGIKAEWDGTDQIELEIGWRNMTTTAQRFADVGQVTVTQGDQQLAMVARDDDFSDSITAQADEDFELTYRLSNHTQPLKISIDPEQGETRTRTVNLDQ</sequence>
<evidence type="ECO:0000313" key="3">
    <source>
        <dbReference type="EMBL" id="MFC6170524.1"/>
    </source>
</evidence>
<gene>
    <name evidence="3" type="ORF">ACFQGP_08050</name>
</gene>
<feature type="compositionally biased region" description="Low complexity" evidence="1">
    <location>
        <begin position="25"/>
        <end position="54"/>
    </location>
</feature>
<dbReference type="EMBL" id="JBHSSL010000046">
    <property type="protein sequence ID" value="MFC6170524.1"/>
    <property type="molecule type" value="Genomic_DNA"/>
</dbReference>
<accession>A0ABW1RFX4</accession>
<name>A0ABW1RFX4_9LACO</name>
<keyword evidence="2" id="KW-0732">Signal</keyword>
<feature type="region of interest" description="Disordered" evidence="1">
    <location>
        <begin position="25"/>
        <end position="60"/>
    </location>
</feature>
<evidence type="ECO:0000313" key="4">
    <source>
        <dbReference type="Proteomes" id="UP001596289"/>
    </source>
</evidence>
<reference evidence="4" key="1">
    <citation type="journal article" date="2019" name="Int. J. Syst. Evol. Microbiol.">
        <title>The Global Catalogue of Microorganisms (GCM) 10K type strain sequencing project: providing services to taxonomists for standard genome sequencing and annotation.</title>
        <authorList>
            <consortium name="The Broad Institute Genomics Platform"/>
            <consortium name="The Broad Institute Genome Sequencing Center for Infectious Disease"/>
            <person name="Wu L."/>
            <person name="Ma J."/>
        </authorList>
    </citation>
    <scope>NUCLEOTIDE SEQUENCE [LARGE SCALE GENOMIC DNA]</scope>
    <source>
        <strain evidence="4">CCM 8904</strain>
    </source>
</reference>
<proteinExistence type="predicted"/>
<organism evidence="3 4">
    <name type="scientific">Loigolactobacillus jiayinensis</name>
    <dbReference type="NCBI Taxonomy" id="2486016"/>
    <lineage>
        <taxon>Bacteria</taxon>
        <taxon>Bacillati</taxon>
        <taxon>Bacillota</taxon>
        <taxon>Bacilli</taxon>
        <taxon>Lactobacillales</taxon>
        <taxon>Lactobacillaceae</taxon>
        <taxon>Loigolactobacillus</taxon>
    </lineage>
</organism>
<dbReference type="RefSeq" id="WP_125552116.1">
    <property type="nucleotide sequence ID" value="NZ_JBHSSL010000046.1"/>
</dbReference>
<feature type="signal peptide" evidence="2">
    <location>
        <begin position="1"/>
        <end position="22"/>
    </location>
</feature>
<evidence type="ECO:0000256" key="2">
    <source>
        <dbReference type="SAM" id="SignalP"/>
    </source>
</evidence>
<feature type="chain" id="PRO_5046911336" evidence="2">
    <location>
        <begin position="23"/>
        <end position="175"/>
    </location>
</feature>
<keyword evidence="4" id="KW-1185">Reference proteome</keyword>
<dbReference type="PROSITE" id="PS51257">
    <property type="entry name" value="PROKAR_LIPOPROTEIN"/>
    <property type="match status" value="1"/>
</dbReference>
<comment type="caution">
    <text evidence="3">The sequence shown here is derived from an EMBL/GenBank/DDBJ whole genome shotgun (WGS) entry which is preliminary data.</text>
</comment>